<organism evidence="3 4">
    <name type="scientific">Magnetospirillum molischianum DSM 120</name>
    <dbReference type="NCBI Taxonomy" id="1150626"/>
    <lineage>
        <taxon>Bacteria</taxon>
        <taxon>Pseudomonadati</taxon>
        <taxon>Pseudomonadota</taxon>
        <taxon>Alphaproteobacteria</taxon>
        <taxon>Rhodospirillales</taxon>
        <taxon>Rhodospirillaceae</taxon>
        <taxon>Magnetospirillum</taxon>
    </lineage>
</organism>
<keyword evidence="2" id="KW-0732">Signal</keyword>
<proteinExistence type="predicted"/>
<evidence type="ECO:0000256" key="1">
    <source>
        <dbReference type="SAM" id="MobiDB-lite"/>
    </source>
</evidence>
<dbReference type="EMBL" id="CAHP01000014">
    <property type="protein sequence ID" value="CCG40551.1"/>
    <property type="molecule type" value="Genomic_DNA"/>
</dbReference>
<accession>H8FQB3</accession>
<sequence length="523" mass="56089">MRIKLKKYTSLWPFFLFASLVQASAVHADDWSFTPKIALEEKWTDNAFSAPRQTKSDFITTATPGLAISGKGRDLTVGLDYTLSYDRYATYDELSGVRHRGNGVANAQIVEDLLFLDLRGNISEQQANPAGPGTAVDRTSASSNTNQVTTYSINPQVKHRFGPWAAGVVSYAHNETITEASSTTSSHNTPSLSNSALYGATGNGGMANSVVDSGKASLRSGEEFTRMQWGVTSEAMRSEHGSKTFSQTTQTLDNEIKISHEFGFLSQVGVDSLSGSDLDSDKYSGLFYAGGIHWAPSAKNDLRLEFGRRYGSLSSKASVAYAIGPFTQLKLSHTSGVSTDALQTAGALSNVQRDELGRFVDPFSGLAANPASSPFASTNAVYKQRKTEMVLIHRRERDTLTLLTSLNTRDGITAPSTFGAAGTTVLPVANMGQGSTTAMTSTVAWTHQLTPIVSSTATLSQSDIISAPVESGKSQRLNASLDLTYQMNPTLASSVGYHYMDVQPNSSSGVTENVVVIGLRKKF</sequence>
<evidence type="ECO:0000256" key="2">
    <source>
        <dbReference type="SAM" id="SignalP"/>
    </source>
</evidence>
<evidence type="ECO:0000313" key="3">
    <source>
        <dbReference type="EMBL" id="CCG40551.1"/>
    </source>
</evidence>
<feature type="chain" id="PRO_5003611535" description="TIGR03016 family PEP-CTERM system-associated outer membrane protein" evidence="2">
    <location>
        <begin position="29"/>
        <end position="523"/>
    </location>
</feature>
<gene>
    <name evidence="3" type="ORF">PHAMO_210062</name>
</gene>
<evidence type="ECO:0008006" key="5">
    <source>
        <dbReference type="Google" id="ProtNLM"/>
    </source>
</evidence>
<name>H8FQB3_MAGML</name>
<evidence type="ECO:0000313" key="4">
    <source>
        <dbReference type="Proteomes" id="UP000004169"/>
    </source>
</evidence>
<feature type="compositionally biased region" description="Polar residues" evidence="1">
    <location>
        <begin position="137"/>
        <end position="147"/>
    </location>
</feature>
<comment type="caution">
    <text evidence="3">The sequence shown here is derived from an EMBL/GenBank/DDBJ whole genome shotgun (WGS) entry which is preliminary data.</text>
</comment>
<protein>
    <recommendedName>
        <fullName evidence="5">TIGR03016 family PEP-CTERM system-associated outer membrane protein</fullName>
    </recommendedName>
</protein>
<keyword evidence="4" id="KW-1185">Reference proteome</keyword>
<dbReference type="InterPro" id="IPR017467">
    <property type="entry name" value="CHP03016_PEP-CTERM"/>
</dbReference>
<dbReference type="Proteomes" id="UP000004169">
    <property type="component" value="Unassembled WGS sequence"/>
</dbReference>
<dbReference type="SUPFAM" id="SSF56935">
    <property type="entry name" value="Porins"/>
    <property type="match status" value="1"/>
</dbReference>
<feature type="signal peptide" evidence="2">
    <location>
        <begin position="1"/>
        <end position="28"/>
    </location>
</feature>
<dbReference type="STRING" id="1150626.PHAMO_210062"/>
<dbReference type="AlphaFoldDB" id="H8FQB3"/>
<dbReference type="eggNOG" id="COG5338">
    <property type="taxonomic scope" value="Bacteria"/>
</dbReference>
<reference evidence="3 4" key="1">
    <citation type="journal article" date="2012" name="J. Bacteriol.">
        <title>Draft Genome Sequence of the Purple Photosynthetic Bacterium Phaeospirillum molischianum DSM120, a Particularly Versatile Bacterium.</title>
        <authorList>
            <person name="Duquesne K."/>
            <person name="Prima V."/>
            <person name="Ji B."/>
            <person name="Rouy Z."/>
            <person name="Medigue C."/>
            <person name="Talla E."/>
            <person name="Sturgis J.N."/>
        </authorList>
    </citation>
    <scope>NUCLEOTIDE SEQUENCE [LARGE SCALE GENOMIC DNA]</scope>
    <source>
        <strain evidence="4">DSM120</strain>
    </source>
</reference>
<dbReference type="NCBIfam" id="TIGR03016">
    <property type="entry name" value="pepcterm_hypo_1"/>
    <property type="match status" value="1"/>
</dbReference>
<feature type="region of interest" description="Disordered" evidence="1">
    <location>
        <begin position="124"/>
        <end position="147"/>
    </location>
</feature>
<dbReference type="RefSeq" id="WP_002726913.1">
    <property type="nucleotide sequence ID" value="NZ_CAHP01000014.1"/>
</dbReference>